<evidence type="ECO:0000256" key="1">
    <source>
        <dbReference type="SAM" id="MobiDB-lite"/>
    </source>
</evidence>
<reference evidence="2" key="1">
    <citation type="submission" date="2022-08" db="EMBL/GenBank/DDBJ databases">
        <title>Complete genome sequence of 14 non-tuberculosis mycobacteria type-strains.</title>
        <authorList>
            <person name="Igarashi Y."/>
            <person name="Osugi A."/>
            <person name="Mitarai S."/>
        </authorList>
    </citation>
    <scope>NUCLEOTIDE SEQUENCE</scope>
    <source>
        <strain evidence="2">DSM 45575</strain>
    </source>
</reference>
<name>A0ABY3U7S3_9MYCO</name>
<feature type="region of interest" description="Disordered" evidence="1">
    <location>
        <begin position="237"/>
        <end position="256"/>
    </location>
</feature>
<dbReference type="Proteomes" id="UP001055200">
    <property type="component" value="Plasmid unnamed"/>
</dbReference>
<gene>
    <name evidence="2" type="ORF">MIU77_18835</name>
</gene>
<feature type="compositionally biased region" description="Basic residues" evidence="1">
    <location>
        <begin position="171"/>
        <end position="180"/>
    </location>
</feature>
<evidence type="ECO:0000313" key="2">
    <source>
        <dbReference type="EMBL" id="ULN54803.1"/>
    </source>
</evidence>
<sequence length="256" mass="29471">MDAARALAYDYGPGRAMEHTNARRVAGTVPGRDWRARGRMMQTQLREAGDTRPGGPQRVWRLAIAAAPEDRIMSDREWAGIADRVVGEFTRRDPHAYSWEAVRHDARHIHVTLLHRGADGRVFREGMYKKRCLEIAAGLERDHQLRSLSAERATERTPQVRQRRRGETAAARRRHQRGGRPRQPAVGDRAPAATAQDRGGSRGLWDAAVLGSRPPQWDRWDDQRQREFIRARIHDHQKSARLNRNRDRDRDEGIDR</sequence>
<keyword evidence="2" id="KW-0614">Plasmid</keyword>
<accession>A0ABY3U7S3</accession>
<evidence type="ECO:0008006" key="4">
    <source>
        <dbReference type="Google" id="ProtNLM"/>
    </source>
</evidence>
<protein>
    <recommendedName>
        <fullName evidence="4">Mobilization protein</fullName>
    </recommendedName>
</protein>
<feature type="region of interest" description="Disordered" evidence="1">
    <location>
        <begin position="147"/>
        <end position="206"/>
    </location>
</feature>
<keyword evidence="3" id="KW-1185">Reference proteome</keyword>
<dbReference type="EMBL" id="CP092366">
    <property type="protein sequence ID" value="ULN54803.1"/>
    <property type="molecule type" value="Genomic_DNA"/>
</dbReference>
<evidence type="ECO:0000313" key="3">
    <source>
        <dbReference type="Proteomes" id="UP001055200"/>
    </source>
</evidence>
<organism evidence="2 3">
    <name type="scientific">Mycolicibacillus parakoreensis</name>
    <dbReference type="NCBI Taxonomy" id="1069221"/>
    <lineage>
        <taxon>Bacteria</taxon>
        <taxon>Bacillati</taxon>
        <taxon>Actinomycetota</taxon>
        <taxon>Actinomycetes</taxon>
        <taxon>Mycobacteriales</taxon>
        <taxon>Mycobacteriaceae</taxon>
        <taxon>Mycolicibacillus</taxon>
    </lineage>
</organism>
<proteinExistence type="predicted"/>
<dbReference type="RefSeq" id="WP_240172991.1">
    <property type="nucleotide sequence ID" value="NZ_CP092366.2"/>
</dbReference>
<geneLocation type="plasmid" evidence="2 3">
    <name>unnamed</name>
</geneLocation>